<evidence type="ECO:0000313" key="1">
    <source>
        <dbReference type="EMBL" id="WNH10002.1"/>
    </source>
</evidence>
<proteinExistence type="predicted"/>
<reference evidence="1 2" key="1">
    <citation type="submission" date="2023-09" db="EMBL/GenBank/DDBJ databases">
        <title>Thalassobella suaedae gen. nov., sp. nov., a marine bacterium of the family Flavobacteriaceae isolated from a halophyte Suaeda japonica.</title>
        <authorList>
            <person name="Lee S.Y."/>
            <person name="Hwang C.Y."/>
        </authorList>
    </citation>
    <scope>NUCLEOTIDE SEQUENCE [LARGE SCALE GENOMIC DNA]</scope>
    <source>
        <strain evidence="1 2">HL-DH14</strain>
    </source>
</reference>
<protein>
    <submittedName>
        <fullName evidence="1">Uncharacterized protein</fullName>
    </submittedName>
</protein>
<gene>
    <name evidence="1" type="ORF">RHP51_04715</name>
</gene>
<organism evidence="1 2">
    <name type="scientific">Thalassobellus suaedae</name>
    <dbReference type="NCBI Taxonomy" id="3074124"/>
    <lineage>
        <taxon>Bacteria</taxon>
        <taxon>Pseudomonadati</taxon>
        <taxon>Bacteroidota</taxon>
        <taxon>Flavobacteriia</taxon>
        <taxon>Flavobacteriales</taxon>
        <taxon>Flavobacteriaceae</taxon>
        <taxon>Thalassobellus</taxon>
    </lineage>
</organism>
<evidence type="ECO:0000313" key="2">
    <source>
        <dbReference type="Proteomes" id="UP001302806"/>
    </source>
</evidence>
<dbReference type="EMBL" id="CP134537">
    <property type="protein sequence ID" value="WNH10002.1"/>
    <property type="molecule type" value="Genomic_DNA"/>
</dbReference>
<name>A0ABY9XVL1_9FLAO</name>
<accession>A0ABY9XVL1</accession>
<dbReference type="Proteomes" id="UP001302806">
    <property type="component" value="Chromosome"/>
</dbReference>
<sequence>MEALKNNKGKIILNKVFIDTASIDVLEMLFANFFPISIVSDYLYIYDRIVYYGYSKHFEESKEGEKVPEYEVYFTSNKKGIVTSIEFKKVVKQ</sequence>
<dbReference type="RefSeq" id="WP_415866351.1">
    <property type="nucleotide sequence ID" value="NZ_CP134537.1"/>
</dbReference>